<dbReference type="InterPro" id="IPR017930">
    <property type="entry name" value="Myb_dom"/>
</dbReference>
<dbReference type="InterPro" id="IPR050560">
    <property type="entry name" value="MYB_TF"/>
</dbReference>
<name>A0A1J4JQU2_9EUKA</name>
<evidence type="ECO:0000313" key="4">
    <source>
        <dbReference type="EMBL" id="OHT01106.1"/>
    </source>
</evidence>
<evidence type="ECO:0000259" key="3">
    <source>
        <dbReference type="PROSITE" id="PS51294"/>
    </source>
</evidence>
<protein>
    <recommendedName>
        <fullName evidence="6">Myb-like DNA-binding domain containing protein</fullName>
    </recommendedName>
</protein>
<dbReference type="EMBL" id="MLAK01000926">
    <property type="protein sequence ID" value="OHT01106.1"/>
    <property type="molecule type" value="Genomic_DNA"/>
</dbReference>
<accession>A0A1J4JQU2</accession>
<dbReference type="PANTHER" id="PTHR45614">
    <property type="entry name" value="MYB PROTEIN-RELATED"/>
    <property type="match status" value="1"/>
</dbReference>
<dbReference type="CDD" id="cd00167">
    <property type="entry name" value="SANT"/>
    <property type="match status" value="2"/>
</dbReference>
<dbReference type="GO" id="GO:0000978">
    <property type="term" value="F:RNA polymerase II cis-regulatory region sequence-specific DNA binding"/>
    <property type="evidence" value="ECO:0007669"/>
    <property type="project" value="TreeGrafter"/>
</dbReference>
<feature type="domain" description="Myb-like" evidence="1">
    <location>
        <begin position="84"/>
        <end position="134"/>
    </location>
</feature>
<sequence>MNISTSSSAFPAPIPIPNQLDSLPKGSQLDKIQQKRRRTNFSVDEDLLFLQLVGQYGHDWNRISKYFEGRTPRSCKDHYVNVLSGTIKRTKFTAEEDSLLLHLYQIHGPRWTIIGHYFPDRPSISLRNRIASLQMKSAKYDTTNSGAEVDSSCIRNYNYNSFCSPQNLYMNEFTPYKNFNRSSESAQEPEIRSSIGNNIMQSLTDLDVAMFDIQEIYKISSLLL</sequence>
<feature type="domain" description="HTH myb-type" evidence="3">
    <location>
        <begin position="88"/>
        <end position="138"/>
    </location>
</feature>
<feature type="domain" description="Myb-like" evidence="1">
    <location>
        <begin position="33"/>
        <end position="83"/>
    </location>
</feature>
<dbReference type="Gene3D" id="1.10.10.60">
    <property type="entry name" value="Homeodomain-like"/>
    <property type="match status" value="2"/>
</dbReference>
<organism evidence="4 5">
    <name type="scientific">Tritrichomonas foetus</name>
    <dbReference type="NCBI Taxonomy" id="1144522"/>
    <lineage>
        <taxon>Eukaryota</taxon>
        <taxon>Metamonada</taxon>
        <taxon>Parabasalia</taxon>
        <taxon>Tritrichomonadida</taxon>
        <taxon>Tritrichomonadidae</taxon>
        <taxon>Tritrichomonas</taxon>
    </lineage>
</organism>
<dbReference type="PROSITE" id="PS50090">
    <property type="entry name" value="MYB_LIKE"/>
    <property type="match status" value="2"/>
</dbReference>
<dbReference type="SUPFAM" id="SSF46689">
    <property type="entry name" value="Homeodomain-like"/>
    <property type="match status" value="1"/>
</dbReference>
<dbReference type="PROSITE" id="PS51293">
    <property type="entry name" value="SANT"/>
    <property type="match status" value="1"/>
</dbReference>
<dbReference type="InterPro" id="IPR017884">
    <property type="entry name" value="SANT_dom"/>
</dbReference>
<evidence type="ECO:0000259" key="2">
    <source>
        <dbReference type="PROSITE" id="PS51293"/>
    </source>
</evidence>
<dbReference type="OrthoDB" id="2143914at2759"/>
<comment type="caution">
    <text evidence="4">The sequence shown here is derived from an EMBL/GenBank/DDBJ whole genome shotgun (WGS) entry which is preliminary data.</text>
</comment>
<dbReference type="GeneID" id="94824955"/>
<gene>
    <name evidence="4" type="ORF">TRFO_01689</name>
</gene>
<dbReference type="GO" id="GO:0005634">
    <property type="term" value="C:nucleus"/>
    <property type="evidence" value="ECO:0007669"/>
    <property type="project" value="TreeGrafter"/>
</dbReference>
<dbReference type="Pfam" id="PF00249">
    <property type="entry name" value="Myb_DNA-binding"/>
    <property type="match status" value="2"/>
</dbReference>
<proteinExistence type="predicted"/>
<dbReference type="Proteomes" id="UP000179807">
    <property type="component" value="Unassembled WGS sequence"/>
</dbReference>
<dbReference type="AlphaFoldDB" id="A0A1J4JQU2"/>
<dbReference type="VEuPathDB" id="TrichDB:TRFO_01689"/>
<dbReference type="PANTHER" id="PTHR45614:SF253">
    <property type="entry name" value="CHROMOSOME UNDETERMINED SCAFFOLD_38, WHOLE GENOME SHOTGUN SEQUENCE"/>
    <property type="match status" value="1"/>
</dbReference>
<dbReference type="GO" id="GO:0000981">
    <property type="term" value="F:DNA-binding transcription factor activity, RNA polymerase II-specific"/>
    <property type="evidence" value="ECO:0007669"/>
    <property type="project" value="TreeGrafter"/>
</dbReference>
<evidence type="ECO:0000313" key="5">
    <source>
        <dbReference type="Proteomes" id="UP000179807"/>
    </source>
</evidence>
<evidence type="ECO:0000259" key="1">
    <source>
        <dbReference type="PROSITE" id="PS50090"/>
    </source>
</evidence>
<evidence type="ECO:0008006" key="6">
    <source>
        <dbReference type="Google" id="ProtNLM"/>
    </source>
</evidence>
<dbReference type="SMART" id="SM00717">
    <property type="entry name" value="SANT"/>
    <property type="match status" value="2"/>
</dbReference>
<feature type="domain" description="SANT" evidence="2">
    <location>
        <begin position="36"/>
        <end position="81"/>
    </location>
</feature>
<dbReference type="RefSeq" id="XP_068354242.1">
    <property type="nucleotide sequence ID" value="XM_068490251.1"/>
</dbReference>
<feature type="domain" description="HTH myb-type" evidence="3">
    <location>
        <begin position="33"/>
        <end position="87"/>
    </location>
</feature>
<dbReference type="InterPro" id="IPR009057">
    <property type="entry name" value="Homeodomain-like_sf"/>
</dbReference>
<dbReference type="PROSITE" id="PS51294">
    <property type="entry name" value="HTH_MYB"/>
    <property type="match status" value="2"/>
</dbReference>
<dbReference type="InterPro" id="IPR001005">
    <property type="entry name" value="SANT/Myb"/>
</dbReference>
<keyword evidence="5" id="KW-1185">Reference proteome</keyword>
<reference evidence="4" key="1">
    <citation type="submission" date="2016-10" db="EMBL/GenBank/DDBJ databases">
        <authorList>
            <person name="Benchimol M."/>
            <person name="Almeida L.G."/>
            <person name="Vasconcelos A.T."/>
            <person name="Perreira-Neves A."/>
            <person name="Rosa I.A."/>
            <person name="Tasca T."/>
            <person name="Bogo M.R."/>
            <person name="de Souza W."/>
        </authorList>
    </citation>
    <scope>NUCLEOTIDE SEQUENCE [LARGE SCALE GENOMIC DNA]</scope>
    <source>
        <strain evidence="4">K</strain>
    </source>
</reference>